<evidence type="ECO:0000256" key="5">
    <source>
        <dbReference type="SAM" id="MobiDB-lite"/>
    </source>
</evidence>
<organism evidence="7 8">
    <name type="scientific">Penicillium malachiteum</name>
    <dbReference type="NCBI Taxonomy" id="1324776"/>
    <lineage>
        <taxon>Eukaryota</taxon>
        <taxon>Fungi</taxon>
        <taxon>Dikarya</taxon>
        <taxon>Ascomycota</taxon>
        <taxon>Pezizomycotina</taxon>
        <taxon>Eurotiomycetes</taxon>
        <taxon>Eurotiomycetidae</taxon>
        <taxon>Eurotiales</taxon>
        <taxon>Aspergillaceae</taxon>
        <taxon>Penicillium</taxon>
    </lineage>
</organism>
<evidence type="ECO:0000313" key="7">
    <source>
        <dbReference type="EMBL" id="KAJ5728503.1"/>
    </source>
</evidence>
<evidence type="ECO:0000256" key="1">
    <source>
        <dbReference type="ARBA" id="ARBA00023015"/>
    </source>
</evidence>
<dbReference type="SMART" id="SM00066">
    <property type="entry name" value="GAL4"/>
    <property type="match status" value="1"/>
</dbReference>
<dbReference type="GO" id="GO:0003677">
    <property type="term" value="F:DNA binding"/>
    <property type="evidence" value="ECO:0007669"/>
    <property type="project" value="UniProtKB-KW"/>
</dbReference>
<feature type="compositionally biased region" description="Polar residues" evidence="5">
    <location>
        <begin position="71"/>
        <end position="89"/>
    </location>
</feature>
<dbReference type="Pfam" id="PF00172">
    <property type="entry name" value="Zn_clus"/>
    <property type="match status" value="1"/>
</dbReference>
<evidence type="ECO:0000259" key="6">
    <source>
        <dbReference type="PROSITE" id="PS50048"/>
    </source>
</evidence>
<dbReference type="PANTHER" id="PTHR38791">
    <property type="entry name" value="ZN(II)2CYS6 TRANSCRIPTION FACTOR (EUROFUNG)-RELATED-RELATED"/>
    <property type="match status" value="1"/>
</dbReference>
<reference evidence="7" key="1">
    <citation type="journal article" date="2023" name="IMA Fungus">
        <title>Comparative genomic study of the Penicillium genus elucidates a diverse pangenome and 15 lateral gene transfer events.</title>
        <authorList>
            <person name="Petersen C."/>
            <person name="Sorensen T."/>
            <person name="Nielsen M.R."/>
            <person name="Sondergaard T.E."/>
            <person name="Sorensen J.L."/>
            <person name="Fitzpatrick D.A."/>
            <person name="Frisvad J.C."/>
            <person name="Nielsen K.L."/>
        </authorList>
    </citation>
    <scope>NUCLEOTIDE SEQUENCE</scope>
    <source>
        <strain evidence="7">IBT 17514</strain>
    </source>
</reference>
<dbReference type="Gene3D" id="4.10.240.10">
    <property type="entry name" value="Zn(2)-C6 fungal-type DNA-binding domain"/>
    <property type="match status" value="1"/>
</dbReference>
<proteinExistence type="predicted"/>
<dbReference type="InterPro" id="IPR001138">
    <property type="entry name" value="Zn2Cys6_DnaBD"/>
</dbReference>
<dbReference type="CDD" id="cd00067">
    <property type="entry name" value="GAL4"/>
    <property type="match status" value="1"/>
</dbReference>
<dbReference type="GO" id="GO:0000981">
    <property type="term" value="F:DNA-binding transcription factor activity, RNA polymerase II-specific"/>
    <property type="evidence" value="ECO:0007669"/>
    <property type="project" value="InterPro"/>
</dbReference>
<evidence type="ECO:0000313" key="8">
    <source>
        <dbReference type="Proteomes" id="UP001215712"/>
    </source>
</evidence>
<feature type="compositionally biased region" description="Basic and acidic residues" evidence="5">
    <location>
        <begin position="60"/>
        <end position="70"/>
    </location>
</feature>
<name>A0AAD6MXE8_9EURO</name>
<feature type="region of interest" description="Disordered" evidence="5">
    <location>
        <begin position="60"/>
        <end position="114"/>
    </location>
</feature>
<feature type="domain" description="Zn(2)-C6 fungal-type" evidence="6">
    <location>
        <begin position="4"/>
        <end position="32"/>
    </location>
</feature>
<dbReference type="Pfam" id="PF11951">
    <property type="entry name" value="Fungal_trans_2"/>
    <property type="match status" value="1"/>
</dbReference>
<keyword evidence="4" id="KW-0539">Nucleus</keyword>
<dbReference type="AlphaFoldDB" id="A0AAD6MXE8"/>
<evidence type="ECO:0000256" key="2">
    <source>
        <dbReference type="ARBA" id="ARBA00023125"/>
    </source>
</evidence>
<keyword evidence="2" id="KW-0238">DNA-binding</keyword>
<dbReference type="SUPFAM" id="SSF57701">
    <property type="entry name" value="Zn2/Cys6 DNA-binding domain"/>
    <property type="match status" value="1"/>
</dbReference>
<dbReference type="InterPro" id="IPR021858">
    <property type="entry name" value="Fun_TF"/>
</dbReference>
<dbReference type="EMBL" id="JAQJAN010000005">
    <property type="protein sequence ID" value="KAJ5728503.1"/>
    <property type="molecule type" value="Genomic_DNA"/>
</dbReference>
<evidence type="ECO:0000256" key="3">
    <source>
        <dbReference type="ARBA" id="ARBA00023163"/>
    </source>
</evidence>
<keyword evidence="8" id="KW-1185">Reference proteome</keyword>
<dbReference type="InterPro" id="IPR036864">
    <property type="entry name" value="Zn2-C6_fun-type_DNA-bd_sf"/>
</dbReference>
<sequence length="648" mass="72724">MTKGCYTCRRRRIICDNGQPTCRKCRDAGKECLGYQKPLVWVKGGVASRGKMMGRSFDEMKKSPGKDKHQTQAVTTTQTFEPDVSNINSGFFPIPESSSDRDSSPNSGIQAGAETDWTQEVIDTRAFEEYFGSFDEPDFTASNLLNESENAMVHVPRSTPMDYIPAPWGLVDPLLKDFNQTSRFYLNHYNKYMTNDFLIYPQLKNPWRDIISLVGHSPLLAHAILAIGALHYSLVSNSDSSIMPWSSHNPLSIDAPLAPEEIENMIIPTSSRQTTSKAYHHFLEFKQRTLIQLSKALSSPATQNDDITLAAIVVLALLDLFESGSGAWSYHIEGAKKLLRSRPENTLGQGILQGLEAVAIDGCLIMEIMGSTLARPGALSKPFYPQTMGPAMLKRLEETSWVGCPAYLLEVIFFVHTLWYPDSELAAAAPRPTTLGISMQQGQPLSRESYAQLLQGIRTFDPVSWAREMQTYFFLDDLSPRIALASAYQAAVYLYTSRVLSRAREGYSPPWTDTNLPSDHSQASHDLITRICSVPTSDPHFKCLIWPTFIAGAECRRLEQRSLVLEKLGFLYQAVASVNVRNAAWVLRLMWQKQDLKRRERENVPVGLVDGLLPSGAFDQDLNDDETFDSSFDWVDELDASRLDWLFI</sequence>
<keyword evidence="1" id="KW-0805">Transcription regulation</keyword>
<dbReference type="InterPro" id="IPR053175">
    <property type="entry name" value="DHMBA_Reg_Transcription_Factor"/>
</dbReference>
<evidence type="ECO:0000256" key="4">
    <source>
        <dbReference type="ARBA" id="ARBA00023242"/>
    </source>
</evidence>
<dbReference type="GO" id="GO:0008270">
    <property type="term" value="F:zinc ion binding"/>
    <property type="evidence" value="ECO:0007669"/>
    <property type="project" value="InterPro"/>
</dbReference>
<dbReference type="Proteomes" id="UP001215712">
    <property type="component" value="Unassembled WGS sequence"/>
</dbReference>
<gene>
    <name evidence="7" type="ORF">N7493_004833</name>
</gene>
<protein>
    <recommendedName>
        <fullName evidence="6">Zn(2)-C6 fungal-type domain-containing protein</fullName>
    </recommendedName>
</protein>
<reference evidence="7" key="2">
    <citation type="submission" date="2023-01" db="EMBL/GenBank/DDBJ databases">
        <authorList>
            <person name="Petersen C."/>
        </authorList>
    </citation>
    <scope>NUCLEOTIDE SEQUENCE</scope>
    <source>
        <strain evidence="7">IBT 17514</strain>
    </source>
</reference>
<comment type="caution">
    <text evidence="7">The sequence shown here is derived from an EMBL/GenBank/DDBJ whole genome shotgun (WGS) entry which is preliminary data.</text>
</comment>
<accession>A0AAD6MXE8</accession>
<dbReference type="PROSITE" id="PS50048">
    <property type="entry name" value="ZN2_CY6_FUNGAL_2"/>
    <property type="match status" value="1"/>
</dbReference>
<dbReference type="PANTHER" id="PTHR38791:SF11">
    <property type="entry name" value="ZN(II)2CYS6 TRANSCRIPTION FACTOR (EUROFUNG)"/>
    <property type="match status" value="1"/>
</dbReference>
<keyword evidence="3" id="KW-0804">Transcription</keyword>
<dbReference type="PROSITE" id="PS00463">
    <property type="entry name" value="ZN2_CY6_FUNGAL_1"/>
    <property type="match status" value="1"/>
</dbReference>